<dbReference type="NCBIfam" id="TIGR01509">
    <property type="entry name" value="HAD-SF-IA-v3"/>
    <property type="match status" value="1"/>
</dbReference>
<reference evidence="1" key="1">
    <citation type="submission" date="2020-02" db="EMBL/GenBank/DDBJ databases">
        <authorList>
            <person name="Meier V. D."/>
        </authorList>
    </citation>
    <scope>NUCLEOTIDE SEQUENCE</scope>
    <source>
        <strain evidence="1">AVDCRST_MAG05</strain>
    </source>
</reference>
<name>A0A6J4RTP5_9ACTN</name>
<dbReference type="SFLD" id="SFLDG01129">
    <property type="entry name" value="C1.5:_HAD__Beta-PGM__Phosphata"/>
    <property type="match status" value="1"/>
</dbReference>
<organism evidence="1">
    <name type="scientific">uncultured Rubrobacteraceae bacterium</name>
    <dbReference type="NCBI Taxonomy" id="349277"/>
    <lineage>
        <taxon>Bacteria</taxon>
        <taxon>Bacillati</taxon>
        <taxon>Actinomycetota</taxon>
        <taxon>Rubrobacteria</taxon>
        <taxon>Rubrobacterales</taxon>
        <taxon>Rubrobacteraceae</taxon>
        <taxon>environmental samples</taxon>
    </lineage>
</organism>
<dbReference type="PRINTS" id="PR00413">
    <property type="entry name" value="HADHALOGNASE"/>
</dbReference>
<evidence type="ECO:0000313" key="1">
    <source>
        <dbReference type="EMBL" id="CAA9477049.1"/>
    </source>
</evidence>
<dbReference type="SFLD" id="SFLDS00003">
    <property type="entry name" value="Haloacid_Dehalogenase"/>
    <property type="match status" value="1"/>
</dbReference>
<gene>
    <name evidence="1" type="ORF">AVDCRST_MAG05-1014</name>
</gene>
<dbReference type="InterPro" id="IPR023198">
    <property type="entry name" value="PGP-like_dom2"/>
</dbReference>
<dbReference type="InterPro" id="IPR036412">
    <property type="entry name" value="HAD-like_sf"/>
</dbReference>
<dbReference type="InterPro" id="IPR023214">
    <property type="entry name" value="HAD_sf"/>
</dbReference>
<dbReference type="Pfam" id="PF13419">
    <property type="entry name" value="HAD_2"/>
    <property type="match status" value="1"/>
</dbReference>
<dbReference type="PANTHER" id="PTHR43481:SF4">
    <property type="entry name" value="GLYCEROL-1-PHOSPHATE PHOSPHOHYDROLASE 1-RELATED"/>
    <property type="match status" value="1"/>
</dbReference>
<sequence>MRVLECKGVLFDLDGVLVDSARVVVRTWHTWARTKGLDAERFIEIAHGRRPAETLHIIAPELDAEAEAAELERIEANDTDGILEVEGALELLGSLPDDGWTVVTSGSRALASGRMRHVGLPLPERFVTADDVENGKPHPEAYLKGAEILGASPDTCIVIEDAPAGVQSAKAAGMRVVAVATTNREEDLHEADVVVGALSDVRVLPQDAAGVNRPTRLRLIA</sequence>
<dbReference type="Gene3D" id="3.40.50.1000">
    <property type="entry name" value="HAD superfamily/HAD-like"/>
    <property type="match status" value="1"/>
</dbReference>
<dbReference type="InterPro" id="IPR051806">
    <property type="entry name" value="HAD-like_SPP"/>
</dbReference>
<protein>
    <submittedName>
        <fullName evidence="1">Phosphatase YfbT</fullName>
    </submittedName>
</protein>
<accession>A0A6J4RTP5</accession>
<dbReference type="InterPro" id="IPR006439">
    <property type="entry name" value="HAD-SF_hydro_IA"/>
</dbReference>
<dbReference type="SUPFAM" id="SSF56784">
    <property type="entry name" value="HAD-like"/>
    <property type="match status" value="1"/>
</dbReference>
<dbReference type="SFLD" id="SFLDG01135">
    <property type="entry name" value="C1.5.6:_HAD__Beta-PGM__Phospha"/>
    <property type="match status" value="1"/>
</dbReference>
<dbReference type="Gene3D" id="1.10.150.240">
    <property type="entry name" value="Putative phosphatase, domain 2"/>
    <property type="match status" value="1"/>
</dbReference>
<dbReference type="AlphaFoldDB" id="A0A6J4RTP5"/>
<dbReference type="PANTHER" id="PTHR43481">
    <property type="entry name" value="FRUCTOSE-1-PHOSPHATE PHOSPHATASE"/>
    <property type="match status" value="1"/>
</dbReference>
<dbReference type="EMBL" id="CADCVM010000114">
    <property type="protein sequence ID" value="CAA9477049.1"/>
    <property type="molecule type" value="Genomic_DNA"/>
</dbReference>
<dbReference type="GO" id="GO:0050308">
    <property type="term" value="F:sugar-phosphatase activity"/>
    <property type="evidence" value="ECO:0007669"/>
    <property type="project" value="TreeGrafter"/>
</dbReference>
<dbReference type="InterPro" id="IPR041492">
    <property type="entry name" value="HAD_2"/>
</dbReference>
<proteinExistence type="predicted"/>
<feature type="non-terminal residue" evidence="1">
    <location>
        <position position="221"/>
    </location>
</feature>